<dbReference type="PROSITE" id="PS51708">
    <property type="entry name" value="CHAD"/>
    <property type="match status" value="1"/>
</dbReference>
<dbReference type="InterPro" id="IPR038186">
    <property type="entry name" value="CHAD_dom_sf"/>
</dbReference>
<evidence type="ECO:0000259" key="2">
    <source>
        <dbReference type="PROSITE" id="PS51708"/>
    </source>
</evidence>
<reference evidence="3 4" key="1">
    <citation type="submission" date="2020-04" db="EMBL/GenBank/DDBJ databases">
        <authorList>
            <person name="De Canck E."/>
        </authorList>
    </citation>
    <scope>NUCLEOTIDE SEQUENCE [LARGE SCALE GENOMIC DNA]</scope>
    <source>
        <strain evidence="3 4">LMG 26845</strain>
    </source>
</reference>
<evidence type="ECO:0008006" key="5">
    <source>
        <dbReference type="Google" id="ProtNLM"/>
    </source>
</evidence>
<name>A0A6J5HFH6_9BURK</name>
<evidence type="ECO:0000259" key="1">
    <source>
        <dbReference type="PROSITE" id="PS51707"/>
    </source>
</evidence>
<dbReference type="SUPFAM" id="SSF55154">
    <property type="entry name" value="CYTH-like phosphatases"/>
    <property type="match status" value="1"/>
</dbReference>
<feature type="domain" description="CHAD" evidence="2">
    <location>
        <begin position="232"/>
        <end position="550"/>
    </location>
</feature>
<dbReference type="RefSeq" id="WP_054428938.1">
    <property type="nucleotide sequence ID" value="NZ_CADIJR010000017.1"/>
</dbReference>
<dbReference type="GeneID" id="92898223"/>
<dbReference type="PANTHER" id="PTHR39339:SF1">
    <property type="entry name" value="CHAD DOMAIN-CONTAINING PROTEIN"/>
    <property type="match status" value="1"/>
</dbReference>
<dbReference type="Proteomes" id="UP000507979">
    <property type="component" value="Unassembled WGS sequence"/>
</dbReference>
<sequence length="552" mass="61159">MSEQELKLHVPTASRQAVLREIKQREATRIRLHAMYFDTPERELAKARIAIRLRQEGRDWVQTLKMPGINAITRIELNHPRPGPVLDLSVYAGTEVEAALAAIKGELGLRYETDVQRMLRKVRTRYGTVELAYDTGILRAGALELPISELEFELVSGRPAAIFAVARGWQQRHSLVLDPRSKSERGDALAQLAQRLADVDAIPGDDLDSRRAQAIAQFWAPRGAAAVKLREDMTAPQAMGRIAAECLDQIARNAAVLAEVDTEGVYRAGNSEHVHQLRVGIRRLRSGWKLFDGWIAPVPDAIMQGVRAHFAAFGANRDQDVLNETVAPALMRAGMPVIPMEAAPPEQDARAIAGGKAFQAWLLELLEWSLDVPPAVPTSDGLPIANGMPSDVAPEPAIRLEGGVAGPSVKPTIIPMLAPEPDTRQLHKQLARRLHRWHSKVADQGTQFAALDIPTRHDLRKRGKRLRYSLAFAESLLPPTKLRGYRKLLSRVQDILGEINDLAVAKDYYESCTATHPQAWFALGWISARLEELAVDAQRAFDDLAGSKPFWK</sequence>
<dbReference type="SMART" id="SM00880">
    <property type="entry name" value="CHAD"/>
    <property type="match status" value="1"/>
</dbReference>
<dbReference type="AlphaFoldDB" id="A0A6J5HFH6"/>
<dbReference type="Gene3D" id="1.40.20.10">
    <property type="entry name" value="CHAD domain"/>
    <property type="match status" value="1"/>
</dbReference>
<evidence type="ECO:0000313" key="3">
    <source>
        <dbReference type="EMBL" id="CAB3644797.1"/>
    </source>
</evidence>
<dbReference type="PANTHER" id="PTHR39339">
    <property type="entry name" value="SLR1444 PROTEIN"/>
    <property type="match status" value="1"/>
</dbReference>
<dbReference type="SMART" id="SM01118">
    <property type="entry name" value="CYTH"/>
    <property type="match status" value="1"/>
</dbReference>
<dbReference type="EMBL" id="CADIJR010000017">
    <property type="protein sequence ID" value="CAB3644797.1"/>
    <property type="molecule type" value="Genomic_DNA"/>
</dbReference>
<dbReference type="Gene3D" id="2.40.320.10">
    <property type="entry name" value="Hypothetical Protein Pfu-838710-001"/>
    <property type="match status" value="1"/>
</dbReference>
<organism evidence="3 4">
    <name type="scientific">Achromobacter insuavis</name>
    <dbReference type="NCBI Taxonomy" id="1287735"/>
    <lineage>
        <taxon>Bacteria</taxon>
        <taxon>Pseudomonadati</taxon>
        <taxon>Pseudomonadota</taxon>
        <taxon>Betaproteobacteria</taxon>
        <taxon>Burkholderiales</taxon>
        <taxon>Alcaligenaceae</taxon>
        <taxon>Achromobacter</taxon>
    </lineage>
</organism>
<dbReference type="PROSITE" id="PS51707">
    <property type="entry name" value="CYTH"/>
    <property type="match status" value="1"/>
</dbReference>
<dbReference type="InterPro" id="IPR007899">
    <property type="entry name" value="CHAD_dom"/>
</dbReference>
<protein>
    <recommendedName>
        <fullName evidence="5">Inorganic triphosphatase</fullName>
    </recommendedName>
</protein>
<keyword evidence="4" id="KW-1185">Reference proteome</keyword>
<dbReference type="CDD" id="cd07756">
    <property type="entry name" value="CYTH-like_Pase_CHAD"/>
    <property type="match status" value="1"/>
</dbReference>
<gene>
    <name evidence="3" type="ORF">LMG26845_02365</name>
</gene>
<dbReference type="InterPro" id="IPR033469">
    <property type="entry name" value="CYTH-like_dom_sf"/>
</dbReference>
<dbReference type="Pfam" id="PF05235">
    <property type="entry name" value="CHAD"/>
    <property type="match status" value="1"/>
</dbReference>
<proteinExistence type="predicted"/>
<dbReference type="InterPro" id="IPR023577">
    <property type="entry name" value="CYTH_domain"/>
</dbReference>
<dbReference type="Pfam" id="PF01928">
    <property type="entry name" value="CYTH"/>
    <property type="match status" value="1"/>
</dbReference>
<evidence type="ECO:0000313" key="4">
    <source>
        <dbReference type="Proteomes" id="UP000507979"/>
    </source>
</evidence>
<accession>A0A6J5HFH6</accession>
<feature type="domain" description="CYTH" evidence="1">
    <location>
        <begin position="1"/>
        <end position="193"/>
    </location>
</feature>